<proteinExistence type="predicted"/>
<dbReference type="AlphaFoldDB" id="A0A8H6W0T0"/>
<keyword evidence="2" id="KW-1185">Reference proteome</keyword>
<sequence length="152" mass="17183">MILDILMLSNFKFRMMVFSRRFQMWRTQGCKLGKLLYIVHNAEFNVETSGVFWYEVSLPAISDAPTLEIGWEIPPSVVALELEQQGAFQPSDYPAGPLVFENFDPINIRMTNNLNTPPISRKTSVDSNPNVEVKVEVDGAENGRVSIVFPTD</sequence>
<reference evidence="1" key="1">
    <citation type="submission" date="2020-05" db="EMBL/GenBank/DDBJ databases">
        <title>Mycena genomes resolve the evolution of fungal bioluminescence.</title>
        <authorList>
            <person name="Tsai I.J."/>
        </authorList>
    </citation>
    <scope>NUCLEOTIDE SEQUENCE</scope>
    <source>
        <strain evidence="1">171206Taipei</strain>
    </source>
</reference>
<name>A0A8H6W0T0_9AGAR</name>
<evidence type="ECO:0000313" key="1">
    <source>
        <dbReference type="EMBL" id="KAF7295209.1"/>
    </source>
</evidence>
<dbReference type="GeneID" id="59349694"/>
<accession>A0A8H6W0T0</accession>
<organism evidence="1 2">
    <name type="scientific">Mycena indigotica</name>
    <dbReference type="NCBI Taxonomy" id="2126181"/>
    <lineage>
        <taxon>Eukaryota</taxon>
        <taxon>Fungi</taxon>
        <taxon>Dikarya</taxon>
        <taxon>Basidiomycota</taxon>
        <taxon>Agaricomycotina</taxon>
        <taxon>Agaricomycetes</taxon>
        <taxon>Agaricomycetidae</taxon>
        <taxon>Agaricales</taxon>
        <taxon>Marasmiineae</taxon>
        <taxon>Mycenaceae</taxon>
        <taxon>Mycena</taxon>
    </lineage>
</organism>
<comment type="caution">
    <text evidence="1">The sequence shown here is derived from an EMBL/GenBank/DDBJ whole genome shotgun (WGS) entry which is preliminary data.</text>
</comment>
<evidence type="ECO:0000313" key="2">
    <source>
        <dbReference type="Proteomes" id="UP000636479"/>
    </source>
</evidence>
<gene>
    <name evidence="1" type="ORF">MIND_01059700</name>
</gene>
<dbReference type="RefSeq" id="XP_037216572.1">
    <property type="nucleotide sequence ID" value="XM_037367178.1"/>
</dbReference>
<protein>
    <submittedName>
        <fullName evidence="1">Uncharacterized protein</fullName>
    </submittedName>
</protein>
<dbReference type="EMBL" id="JACAZF010000009">
    <property type="protein sequence ID" value="KAF7295209.1"/>
    <property type="molecule type" value="Genomic_DNA"/>
</dbReference>
<dbReference type="Proteomes" id="UP000636479">
    <property type="component" value="Unassembled WGS sequence"/>
</dbReference>